<proteinExistence type="predicted"/>
<dbReference type="RefSeq" id="XP_040765084.1">
    <property type="nucleotide sequence ID" value="XM_040906378.1"/>
</dbReference>
<dbReference type="InParanoid" id="A0A165EM37"/>
<name>A0A165EM37_9APHY</name>
<feature type="compositionally biased region" description="Polar residues" evidence="1">
    <location>
        <begin position="1"/>
        <end position="12"/>
    </location>
</feature>
<evidence type="ECO:0000313" key="3">
    <source>
        <dbReference type="Proteomes" id="UP000076871"/>
    </source>
</evidence>
<keyword evidence="3" id="KW-1185">Reference proteome</keyword>
<evidence type="ECO:0000256" key="1">
    <source>
        <dbReference type="SAM" id="MobiDB-lite"/>
    </source>
</evidence>
<dbReference type="OrthoDB" id="3253416at2759"/>
<dbReference type="Proteomes" id="UP000076871">
    <property type="component" value="Unassembled WGS sequence"/>
</dbReference>
<organism evidence="2 3">
    <name type="scientific">Laetiporus sulphureus 93-53</name>
    <dbReference type="NCBI Taxonomy" id="1314785"/>
    <lineage>
        <taxon>Eukaryota</taxon>
        <taxon>Fungi</taxon>
        <taxon>Dikarya</taxon>
        <taxon>Basidiomycota</taxon>
        <taxon>Agaricomycotina</taxon>
        <taxon>Agaricomycetes</taxon>
        <taxon>Polyporales</taxon>
        <taxon>Laetiporus</taxon>
    </lineage>
</organism>
<sequence length="129" mass="14836">MSTNPGGQQSKFRLNPKPTYSERMSETRSEIRRIMRDALRTITHDDVATMHWPTYWKDVVARYHVIIEGWPQDVPFRNLSDVSNLGKLEQLLTGWQNGTIYFRRLTDAEFATLSAQHDAALQEGQGDGI</sequence>
<reference evidence="2 3" key="1">
    <citation type="journal article" date="2016" name="Mol. Biol. Evol.">
        <title>Comparative Genomics of Early-Diverging Mushroom-Forming Fungi Provides Insights into the Origins of Lignocellulose Decay Capabilities.</title>
        <authorList>
            <person name="Nagy L.G."/>
            <person name="Riley R."/>
            <person name="Tritt A."/>
            <person name="Adam C."/>
            <person name="Daum C."/>
            <person name="Floudas D."/>
            <person name="Sun H."/>
            <person name="Yadav J.S."/>
            <person name="Pangilinan J."/>
            <person name="Larsson K.H."/>
            <person name="Matsuura K."/>
            <person name="Barry K."/>
            <person name="Labutti K."/>
            <person name="Kuo R."/>
            <person name="Ohm R.A."/>
            <person name="Bhattacharya S.S."/>
            <person name="Shirouzu T."/>
            <person name="Yoshinaga Y."/>
            <person name="Martin F.M."/>
            <person name="Grigoriev I.V."/>
            <person name="Hibbett D.S."/>
        </authorList>
    </citation>
    <scope>NUCLEOTIDE SEQUENCE [LARGE SCALE GENOMIC DNA]</scope>
    <source>
        <strain evidence="2 3">93-53</strain>
    </source>
</reference>
<dbReference type="AlphaFoldDB" id="A0A165EM37"/>
<protein>
    <submittedName>
        <fullName evidence="2">Uncharacterized protein</fullName>
    </submittedName>
</protein>
<feature type="region of interest" description="Disordered" evidence="1">
    <location>
        <begin position="1"/>
        <end position="26"/>
    </location>
</feature>
<dbReference type="EMBL" id="KV427620">
    <property type="protein sequence ID" value="KZT07344.1"/>
    <property type="molecule type" value="Genomic_DNA"/>
</dbReference>
<accession>A0A165EM37</accession>
<dbReference type="GeneID" id="63823407"/>
<dbReference type="STRING" id="1314785.A0A165EM37"/>
<evidence type="ECO:0000313" key="2">
    <source>
        <dbReference type="EMBL" id="KZT07344.1"/>
    </source>
</evidence>
<gene>
    <name evidence="2" type="ORF">LAESUDRAFT_699280</name>
</gene>